<protein>
    <submittedName>
        <fullName evidence="1">Uncharacterized protein</fullName>
    </submittedName>
</protein>
<evidence type="ECO:0000313" key="1">
    <source>
        <dbReference type="EMBL" id="MBJ7882061.1"/>
    </source>
</evidence>
<dbReference type="EMBL" id="JAEHJZ010000036">
    <property type="protein sequence ID" value="MBJ7882061.1"/>
    <property type="molecule type" value="Genomic_DNA"/>
</dbReference>
<name>A0A934NIF7_9FLAO</name>
<sequence length="137" mass="16401">MKKYEIHKYAYTDKTSEELQFNLAFYESRLVLLQEELEFFKHVLGSTIFNPKTPNLFENIELFKAQIDQHMKLTSKLTTTVEKQYKEVQLKVECDELSCDDYFLRNYHDTELELVSFLTQTAQFKSEMMEYLKGIIL</sequence>
<accession>A0A934NIF7</accession>
<reference evidence="1 2" key="1">
    <citation type="submission" date="2020-09" db="EMBL/GenBank/DDBJ databases">
        <title>Draft genome of Gelidibacter salicanalis PAMC21136.</title>
        <authorList>
            <person name="Park H."/>
        </authorList>
    </citation>
    <scope>NUCLEOTIDE SEQUENCE [LARGE SCALE GENOMIC DNA]</scope>
    <source>
        <strain evidence="1 2">PAMC21136</strain>
    </source>
</reference>
<keyword evidence="2" id="KW-1185">Reference proteome</keyword>
<comment type="caution">
    <text evidence="1">The sequence shown here is derived from an EMBL/GenBank/DDBJ whole genome shotgun (WGS) entry which is preliminary data.</text>
</comment>
<dbReference type="Proteomes" id="UP000662373">
    <property type="component" value="Unassembled WGS sequence"/>
</dbReference>
<dbReference type="RefSeq" id="WP_199601431.1">
    <property type="nucleotide sequence ID" value="NZ_JAEHJZ010000036.1"/>
</dbReference>
<organism evidence="1 2">
    <name type="scientific">Gelidibacter salicanalis</name>
    <dbReference type="NCBI Taxonomy" id="291193"/>
    <lineage>
        <taxon>Bacteria</taxon>
        <taxon>Pseudomonadati</taxon>
        <taxon>Bacteroidota</taxon>
        <taxon>Flavobacteriia</taxon>
        <taxon>Flavobacteriales</taxon>
        <taxon>Flavobacteriaceae</taxon>
        <taxon>Gelidibacter</taxon>
    </lineage>
</organism>
<gene>
    <name evidence="1" type="ORF">JEM65_15605</name>
</gene>
<proteinExistence type="predicted"/>
<dbReference type="AlphaFoldDB" id="A0A934NIF7"/>
<evidence type="ECO:0000313" key="2">
    <source>
        <dbReference type="Proteomes" id="UP000662373"/>
    </source>
</evidence>